<dbReference type="AlphaFoldDB" id="D1BSB5"/>
<accession>D1BSB5</accession>
<dbReference type="Pfam" id="PF00589">
    <property type="entry name" value="Phage_integrase"/>
    <property type="match status" value="1"/>
</dbReference>
<dbReference type="HOGENOM" id="CLU_019009_0_0_11"/>
<evidence type="ECO:0000256" key="1">
    <source>
        <dbReference type="ARBA" id="ARBA00023172"/>
    </source>
</evidence>
<reference evidence="4 5" key="2">
    <citation type="journal article" date="2010" name="Stand. Genomic Sci.">
        <title>Complete genome sequence of Xylanimonas cellulosilytica type strain (XIL07).</title>
        <authorList>
            <person name="Foster B."/>
            <person name="Pukall R."/>
            <person name="Abt B."/>
            <person name="Nolan M."/>
            <person name="Glavina Del Rio T."/>
            <person name="Chen F."/>
            <person name="Lucas S."/>
            <person name="Tice H."/>
            <person name="Pitluck S."/>
            <person name="Cheng J.-F."/>
            <person name="Chertkov O."/>
            <person name="Brettin T."/>
            <person name="Han C."/>
            <person name="Detter J.C."/>
            <person name="Bruce D."/>
            <person name="Goodwin L."/>
            <person name="Ivanova N."/>
            <person name="Mavromatis K."/>
            <person name="Pati A."/>
            <person name="Mikhailova N."/>
            <person name="Chen A."/>
            <person name="Palaniappan K."/>
            <person name="Land M."/>
            <person name="Hauser L."/>
            <person name="Chang Y.-J."/>
            <person name="Jeffries C.D."/>
            <person name="Chain P."/>
            <person name="Rohde M."/>
            <person name="Goeker M."/>
            <person name="Bristow J."/>
            <person name="Eisen J.A."/>
            <person name="Markowitz V."/>
            <person name="Hugenholtz P."/>
            <person name="Kyrpides N.C."/>
            <person name="Klenk H.-P."/>
            <person name="Lapidus A."/>
        </authorList>
    </citation>
    <scope>NUCLEOTIDE SEQUENCE [LARGE SCALE GENOMIC DNA]</scope>
    <source>
        <strain evidence="5">DSM 15894 / CECT 5975 / LMG 20990 / XIL07</strain>
    </source>
</reference>
<evidence type="ECO:0000313" key="4">
    <source>
        <dbReference type="EMBL" id="ACZ30607.1"/>
    </source>
</evidence>
<organism evidence="4 5">
    <name type="scientific">Xylanimonas cellulosilytica (strain DSM 15894 / JCM 12276 / CECT 5975 / KCTC 9989 / LMG 20990 / NBRC 107835 / XIL07)</name>
    <dbReference type="NCBI Taxonomy" id="446471"/>
    <lineage>
        <taxon>Bacteria</taxon>
        <taxon>Bacillati</taxon>
        <taxon>Actinomycetota</taxon>
        <taxon>Actinomycetes</taxon>
        <taxon>Micrococcales</taxon>
        <taxon>Promicromonosporaceae</taxon>
        <taxon>Xylanimonas</taxon>
    </lineage>
</organism>
<reference evidence="5" key="1">
    <citation type="submission" date="2009-11" db="EMBL/GenBank/DDBJ databases">
        <title>The complete chromosome of Xylanimonas cellulosilytica DSM 15894.</title>
        <authorList>
            <consortium name="US DOE Joint Genome Institute (JGI-PGF)"/>
            <person name="Lucas S."/>
            <person name="Copeland A."/>
            <person name="Lapidus A."/>
            <person name="Glavina del Rio T."/>
            <person name="Dalin E."/>
            <person name="Tice H."/>
            <person name="Bruce D."/>
            <person name="Goodwin L."/>
            <person name="Pitluck S."/>
            <person name="Kyrpides N."/>
            <person name="Mavromatis K."/>
            <person name="Ivanova N."/>
            <person name="Mikhailova N."/>
            <person name="Foster B."/>
            <person name="Clum A."/>
            <person name="Brettin T."/>
            <person name="Detter J.C."/>
            <person name="Han C."/>
            <person name="Larimer F."/>
            <person name="Land M."/>
            <person name="Hauser L."/>
            <person name="Markowitz V."/>
            <person name="Cheng J.F."/>
            <person name="Hugenholtz P."/>
            <person name="Woyke T."/>
            <person name="Wu D."/>
            <person name="Gehrich-Schroeter G."/>
            <person name="Schneider S."/>
            <person name="Pukall S.R."/>
            <person name="Klenk H.P."/>
            <person name="Eisen J.A."/>
        </authorList>
    </citation>
    <scope>NUCLEOTIDE SEQUENCE [LARGE SCALE GENOMIC DNA]</scope>
    <source>
        <strain evidence="5">DSM 15894 / CECT 5975 / LMG 20990 / XIL07</strain>
    </source>
</reference>
<dbReference type="SUPFAM" id="SSF56349">
    <property type="entry name" value="DNA breaking-rejoining enzymes"/>
    <property type="match status" value="1"/>
</dbReference>
<dbReference type="KEGG" id="xce:Xcel_1579"/>
<name>D1BSB5_XYLCX</name>
<sequence length="744" mass="83935">MSAVTETLDEARRLGHEPFDPEVCARHLQVRMASWQWRGRGDRTRFVRPLQATLEVLDGLDGESLAERWAVFEQTVWPRWLAGEDRLPWVTRWGCGVWSLVISRLVTPVWDTVARVRMSDWTRLLPADDPLIVSERRLEEVARECTIGGPSARLGARQLATKLMLVRGIDTLEQFREDDLLIAPLGRKGKNVLDVLLCDLGVFARTPRTGIERYRSIPRHTERELAVVHGVPEPFTEAVAVYLEAYSRRVSDRYPTLRHKAGALAHFFTYLREEYPQVTECSQITPAQARGFVPYATELARRRQRTVRRGDDQDRTTAYSWANEVRTFFSDMSSWGSEDESPLAAFAPSAVLLTRHDLVDTGILKARKRVRARMTSTVLDLQREMPNIRAFALRRWHDAEQTLAGAPDDVHAVVAERAAFWDWALIELLVTSGLRIEEACELTTFDVLKRTLPDGSIYYLLHIKPSKFARARVIPIGDQLGRVLAEIIRHVRGFYGTDHVPAIDRRDEHEKIPLPRAPYLLQAIRHPSALNTNTIRGRLRWISEQSGARNADGTPLILSPHDCRRVFASEHLNAHTPVHVIQALLGHATIDTVMIYAKLYPDQLVTDYRAAMRGLYSDVYGPDGTKAPTEQEWSEFTKGCSLRDMGTHVCALPTGEHCPRGLVCLGCGHAQPKKSALPVFRRMLHSHTRALERAHAEGEPAGQIAARELEIERIRSAMNRAEELTGDAAAALERAADVVSAQVS</sequence>
<dbReference type="GO" id="GO:0015074">
    <property type="term" value="P:DNA integration"/>
    <property type="evidence" value="ECO:0007669"/>
    <property type="project" value="InterPro"/>
</dbReference>
<protein>
    <submittedName>
        <fullName evidence="4">Integrase family protein</fullName>
    </submittedName>
</protein>
<dbReference type="PANTHER" id="PTHR30349">
    <property type="entry name" value="PHAGE INTEGRASE-RELATED"/>
    <property type="match status" value="1"/>
</dbReference>
<feature type="coiled-coil region" evidence="2">
    <location>
        <begin position="704"/>
        <end position="734"/>
    </location>
</feature>
<dbReference type="Proteomes" id="UP000002255">
    <property type="component" value="Chromosome"/>
</dbReference>
<dbReference type="GO" id="GO:0006310">
    <property type="term" value="P:DNA recombination"/>
    <property type="evidence" value="ECO:0007669"/>
    <property type="project" value="UniProtKB-KW"/>
</dbReference>
<keyword evidence="1" id="KW-0233">DNA recombination</keyword>
<dbReference type="GO" id="GO:0003677">
    <property type="term" value="F:DNA binding"/>
    <property type="evidence" value="ECO:0007669"/>
    <property type="project" value="InterPro"/>
</dbReference>
<dbReference type="InterPro" id="IPR011010">
    <property type="entry name" value="DNA_brk_join_enz"/>
</dbReference>
<proteinExistence type="predicted"/>
<dbReference type="InterPro" id="IPR002104">
    <property type="entry name" value="Integrase_catalytic"/>
</dbReference>
<feature type="domain" description="Tyr recombinase" evidence="3">
    <location>
        <begin position="386"/>
        <end position="609"/>
    </location>
</feature>
<gene>
    <name evidence="4" type="ordered locus">Xcel_1579</name>
</gene>
<dbReference type="STRING" id="446471.Xcel_1579"/>
<dbReference type="Gene3D" id="1.10.443.10">
    <property type="entry name" value="Intergrase catalytic core"/>
    <property type="match status" value="1"/>
</dbReference>
<dbReference type="CDD" id="cd00397">
    <property type="entry name" value="DNA_BRE_C"/>
    <property type="match status" value="1"/>
</dbReference>
<dbReference type="eggNOG" id="COG4974">
    <property type="taxonomic scope" value="Bacteria"/>
</dbReference>
<evidence type="ECO:0000256" key="2">
    <source>
        <dbReference type="SAM" id="Coils"/>
    </source>
</evidence>
<dbReference type="PROSITE" id="PS51898">
    <property type="entry name" value="TYR_RECOMBINASE"/>
    <property type="match status" value="1"/>
</dbReference>
<evidence type="ECO:0000259" key="3">
    <source>
        <dbReference type="PROSITE" id="PS51898"/>
    </source>
</evidence>
<dbReference type="InterPro" id="IPR013762">
    <property type="entry name" value="Integrase-like_cat_sf"/>
</dbReference>
<dbReference type="PANTHER" id="PTHR30349:SF64">
    <property type="entry name" value="PROPHAGE INTEGRASE INTD-RELATED"/>
    <property type="match status" value="1"/>
</dbReference>
<keyword evidence="2" id="KW-0175">Coiled coil</keyword>
<evidence type="ECO:0000313" key="5">
    <source>
        <dbReference type="Proteomes" id="UP000002255"/>
    </source>
</evidence>
<keyword evidence="5" id="KW-1185">Reference proteome</keyword>
<dbReference type="EMBL" id="CP001821">
    <property type="protein sequence ID" value="ACZ30607.1"/>
    <property type="molecule type" value="Genomic_DNA"/>
</dbReference>
<dbReference type="InterPro" id="IPR050090">
    <property type="entry name" value="Tyrosine_recombinase_XerCD"/>
</dbReference>